<evidence type="ECO:0000313" key="4">
    <source>
        <dbReference type="Proteomes" id="UP000238296"/>
    </source>
</evidence>
<evidence type="ECO:0000313" key="3">
    <source>
        <dbReference type="EMBL" id="PQM45058.1"/>
    </source>
</evidence>
<keyword evidence="2" id="KW-0472">Membrane</keyword>
<dbReference type="PANTHER" id="PTHR40076">
    <property type="entry name" value="MEMBRANE PROTEIN-RELATED"/>
    <property type="match status" value="1"/>
</dbReference>
<keyword evidence="2" id="KW-0812">Transmembrane</keyword>
<dbReference type="PANTHER" id="PTHR40076:SF1">
    <property type="entry name" value="MEMBRANE PROTEIN"/>
    <property type="match status" value="1"/>
</dbReference>
<feature type="compositionally biased region" description="Pro residues" evidence="1">
    <location>
        <begin position="20"/>
        <end position="86"/>
    </location>
</feature>
<feature type="transmembrane region" description="Helical" evidence="2">
    <location>
        <begin position="279"/>
        <end position="307"/>
    </location>
</feature>
<dbReference type="EMBL" id="PPEA01000674">
    <property type="protein sequence ID" value="PQM45058.1"/>
    <property type="molecule type" value="Genomic_DNA"/>
</dbReference>
<dbReference type="InterPro" id="IPR010380">
    <property type="entry name" value="DUF975"/>
</dbReference>
<comment type="caution">
    <text evidence="3">The sequence shown here is derived from an EMBL/GenBank/DDBJ whole genome shotgun (WGS) entry which is preliminary data.</text>
</comment>
<keyword evidence="2" id="KW-1133">Transmembrane helix</keyword>
<accession>A0A2S8BEJ6</accession>
<protein>
    <submittedName>
        <fullName evidence="3">Uncharacterized protein</fullName>
    </submittedName>
</protein>
<evidence type="ECO:0000256" key="2">
    <source>
        <dbReference type="SAM" id="Phobius"/>
    </source>
</evidence>
<dbReference type="Proteomes" id="UP000238296">
    <property type="component" value="Unassembled WGS sequence"/>
</dbReference>
<feature type="compositionally biased region" description="Pro residues" evidence="1">
    <location>
        <begin position="1"/>
        <end position="11"/>
    </location>
</feature>
<proteinExistence type="predicted"/>
<feature type="transmembrane region" description="Helical" evidence="2">
    <location>
        <begin position="127"/>
        <end position="151"/>
    </location>
</feature>
<feature type="region of interest" description="Disordered" evidence="1">
    <location>
        <begin position="1"/>
        <end position="108"/>
    </location>
</feature>
<dbReference type="AlphaFoldDB" id="A0A2S8BEJ6"/>
<organism evidence="3 4">
    <name type="scientific">Mycobacterium talmoniae</name>
    <dbReference type="NCBI Taxonomy" id="1858794"/>
    <lineage>
        <taxon>Bacteria</taxon>
        <taxon>Bacillati</taxon>
        <taxon>Actinomycetota</taxon>
        <taxon>Actinomycetes</taxon>
        <taxon>Mycobacteriales</taxon>
        <taxon>Mycobacteriaceae</taxon>
        <taxon>Mycobacterium</taxon>
    </lineage>
</organism>
<sequence length="325" mass="34277">MSQPPQYPGNYPPGGYGPPAGYPPQPPEYPPQPPGYPPQPPGYPPQPPWYPPQTPWYPPQRPEYPPQPPGYPSQPPGYPPQPPAYGPPTSYGAPPGYPQPGYGPPPGRRFDAGEAFNWAWNKFSKNAAALIVPFLAYGALLAVPTMIAVGVMAGGSDGSGPGAAAVVIAMLCYLIVIVVAMLTQAAYLSGCLEIADGKPVTIGSFFSLRNVGQVLVALLLVGGLVFVGSLLCVIPGLIVAFLAQFTIPFVIDRSLPPMDALKASYTTVKNNIGDTFLSYLVQMAVIFVGEMLCGVGLIVAMPVAILVQVYTYRRLSGGRVAPAQP</sequence>
<gene>
    <name evidence="3" type="ORF">C1Y40_04784</name>
</gene>
<feature type="compositionally biased region" description="Pro residues" evidence="1">
    <location>
        <begin position="95"/>
        <end position="107"/>
    </location>
</feature>
<evidence type="ECO:0000256" key="1">
    <source>
        <dbReference type="SAM" id="MobiDB-lite"/>
    </source>
</evidence>
<feature type="transmembrane region" description="Helical" evidence="2">
    <location>
        <begin position="163"/>
        <end position="182"/>
    </location>
</feature>
<name>A0A2S8BEJ6_9MYCO</name>
<reference evidence="3 4" key="1">
    <citation type="journal article" date="2017" name="Int. J. Syst. Evol. Microbiol.">
        <title>Mycobacterium talmoniae sp. nov., a slowly growing mycobacterium isolated from human respiratory samples.</title>
        <authorList>
            <person name="Davidson R.M."/>
            <person name="DeGroote M.A."/>
            <person name="Marola J.L."/>
            <person name="Buss S."/>
            <person name="Jones V."/>
            <person name="McNeil M.R."/>
            <person name="Freifeld A.G."/>
            <person name="Elaine Epperson L."/>
            <person name="Hasan N.A."/>
            <person name="Jackson M."/>
            <person name="Iwen P.C."/>
            <person name="Salfinger M."/>
            <person name="Strong M."/>
        </authorList>
    </citation>
    <scope>NUCLEOTIDE SEQUENCE [LARGE SCALE GENOMIC DNA]</scope>
    <source>
        <strain evidence="3 4">ATCC BAA-2683</strain>
    </source>
</reference>
<feature type="transmembrane region" description="Helical" evidence="2">
    <location>
        <begin position="214"/>
        <end position="247"/>
    </location>
</feature>